<evidence type="ECO:0000313" key="4">
    <source>
        <dbReference type="Proteomes" id="UP001194714"/>
    </source>
</evidence>
<protein>
    <submittedName>
        <fullName evidence="3">Cysteine desulfuration protein SufE</fullName>
    </submittedName>
</protein>
<sequence>MSTQSCLEKQAELKKVFSTLKSWEERYNHVIKMGRSLPPIAKEDQIEENRVKGCQSTLYLKVSCVDGRLKLQASSDALISAGLASLITYVYNGELPRAVLECPPLFLKEIALLDALSPGRAIGLKSLYQKLQQECLKWL</sequence>
<dbReference type="Pfam" id="PF02657">
    <property type="entry name" value="SufE"/>
    <property type="match status" value="1"/>
</dbReference>
<reference evidence="3 4" key="1">
    <citation type="submission" date="2020-01" db="EMBL/GenBank/DDBJ databases">
        <title>Draft genome sequence of Cand. Neptunochlamydia vexilliferae K9.</title>
        <authorList>
            <person name="Schulz F."/>
            <person name="Koestlbacher S."/>
            <person name="Wascher F."/>
            <person name="Pizzetti I."/>
            <person name="Horn M."/>
        </authorList>
    </citation>
    <scope>NUCLEOTIDE SEQUENCE [LARGE SCALE GENOMIC DNA]</scope>
    <source>
        <strain evidence="3 4">K9</strain>
    </source>
</reference>
<dbReference type="PANTHER" id="PTHR43597">
    <property type="entry name" value="SULFUR ACCEPTOR PROTEIN CSDE"/>
    <property type="match status" value="1"/>
</dbReference>
<proteinExistence type="inferred from homology"/>
<dbReference type="SUPFAM" id="SSF82649">
    <property type="entry name" value="SufE/NifU"/>
    <property type="match status" value="1"/>
</dbReference>
<dbReference type="RefSeq" id="WP_194847318.1">
    <property type="nucleotide sequence ID" value="NZ_JAAEJV010000008.1"/>
</dbReference>
<feature type="domain" description="Fe-S metabolism associated" evidence="2">
    <location>
        <begin position="16"/>
        <end position="133"/>
    </location>
</feature>
<dbReference type="Gene3D" id="3.90.1010.10">
    <property type="match status" value="1"/>
</dbReference>
<comment type="caution">
    <text evidence="3">The sequence shown here is derived from an EMBL/GenBank/DDBJ whole genome shotgun (WGS) entry which is preliminary data.</text>
</comment>
<gene>
    <name evidence="3" type="ORF">NEPTK9_000524</name>
</gene>
<organism evidence="3 4">
    <name type="scientific">Candidatus Neptunichlamydia vexilliferae</name>
    <dbReference type="NCBI Taxonomy" id="1651774"/>
    <lineage>
        <taxon>Bacteria</taxon>
        <taxon>Pseudomonadati</taxon>
        <taxon>Chlamydiota</taxon>
        <taxon>Chlamydiia</taxon>
        <taxon>Parachlamydiales</taxon>
        <taxon>Simkaniaceae</taxon>
        <taxon>Candidatus Neptunichlamydia</taxon>
    </lineage>
</organism>
<evidence type="ECO:0000313" key="3">
    <source>
        <dbReference type="EMBL" id="MBF5059019.1"/>
    </source>
</evidence>
<keyword evidence="4" id="KW-1185">Reference proteome</keyword>
<dbReference type="InterPro" id="IPR003808">
    <property type="entry name" value="Fe-S_metab-assoc_dom"/>
</dbReference>
<accession>A0ABS0AYH5</accession>
<dbReference type="EMBL" id="JAAEJV010000008">
    <property type="protein sequence ID" value="MBF5059019.1"/>
    <property type="molecule type" value="Genomic_DNA"/>
</dbReference>
<dbReference type="Proteomes" id="UP001194714">
    <property type="component" value="Unassembled WGS sequence"/>
</dbReference>
<name>A0ABS0AYH5_9BACT</name>
<evidence type="ECO:0000259" key="2">
    <source>
        <dbReference type="Pfam" id="PF02657"/>
    </source>
</evidence>
<comment type="similarity">
    <text evidence="1">Belongs to the SufE family.</text>
</comment>
<evidence type="ECO:0000256" key="1">
    <source>
        <dbReference type="ARBA" id="ARBA00010282"/>
    </source>
</evidence>
<dbReference type="PANTHER" id="PTHR43597:SF5">
    <property type="entry name" value="SUFE-LIKE PROTEIN 2, CHLOROPLASTIC"/>
    <property type="match status" value="1"/>
</dbReference>